<dbReference type="InterPro" id="IPR002935">
    <property type="entry name" value="SAM_O-MeTrfase"/>
</dbReference>
<gene>
    <name evidence="4" type="ORF">CHT98_25320</name>
</gene>
<keyword evidence="1 4" id="KW-0489">Methyltransferase</keyword>
<keyword evidence="2 4" id="KW-0808">Transferase</keyword>
<organism evidence="4 5">
    <name type="scientific">Azospirillum brasilense</name>
    <dbReference type="NCBI Taxonomy" id="192"/>
    <lineage>
        <taxon>Bacteria</taxon>
        <taxon>Pseudomonadati</taxon>
        <taxon>Pseudomonadota</taxon>
        <taxon>Alphaproteobacteria</taxon>
        <taxon>Rhodospirillales</taxon>
        <taxon>Azospirillaceae</taxon>
        <taxon>Azospirillum</taxon>
    </lineage>
</organism>
<accession>A0A235H6T5</accession>
<name>A0A235H6T5_AZOBR</name>
<dbReference type="CDD" id="cd02440">
    <property type="entry name" value="AdoMet_MTases"/>
    <property type="match status" value="1"/>
</dbReference>
<keyword evidence="3" id="KW-0949">S-adenosyl-L-methionine</keyword>
<dbReference type="GO" id="GO:0032259">
    <property type="term" value="P:methylation"/>
    <property type="evidence" value="ECO:0007669"/>
    <property type="project" value="UniProtKB-KW"/>
</dbReference>
<dbReference type="SUPFAM" id="SSF53335">
    <property type="entry name" value="S-adenosyl-L-methionine-dependent methyltransferases"/>
    <property type="match status" value="1"/>
</dbReference>
<dbReference type="Pfam" id="PF01596">
    <property type="entry name" value="Methyltransf_3"/>
    <property type="match status" value="1"/>
</dbReference>
<dbReference type="Proteomes" id="UP000215367">
    <property type="component" value="Unassembled WGS sequence"/>
</dbReference>
<dbReference type="RefSeq" id="WP_094306195.1">
    <property type="nucleotide sequence ID" value="NZ_NOWT01000032.1"/>
</dbReference>
<dbReference type="PANTHER" id="PTHR10509:SF14">
    <property type="entry name" value="CAFFEOYL-COA O-METHYLTRANSFERASE 3-RELATED"/>
    <property type="match status" value="1"/>
</dbReference>
<dbReference type="AlphaFoldDB" id="A0A235H6T5"/>
<dbReference type="InterPro" id="IPR029063">
    <property type="entry name" value="SAM-dependent_MTases_sf"/>
</dbReference>
<protein>
    <submittedName>
        <fullName evidence="4">Methyltransferase</fullName>
    </submittedName>
</protein>
<evidence type="ECO:0000256" key="3">
    <source>
        <dbReference type="ARBA" id="ARBA00022691"/>
    </source>
</evidence>
<sequence length="220" mass="24557">MTVQSIFMPDAIYRYMLGASLRETAIQAKLRAETAKLTEAHYQIAPEEGQLLAFLVEMTGARRTLDIGTFTGYSALTVAQSLPDDGRVISFDINEQWTSQARAIWSEAGVADKIDLHIGPALDSLDKLLANGEGESFDFAFIDADKENYDAYYERCLRLVRRGGLIVVDNTLWRGRVADPGDRKHKTEAIRAFNAARREDGRVTLCMLPVGDGVTLLRRR</sequence>
<evidence type="ECO:0000256" key="1">
    <source>
        <dbReference type="ARBA" id="ARBA00022603"/>
    </source>
</evidence>
<evidence type="ECO:0000313" key="5">
    <source>
        <dbReference type="Proteomes" id="UP000215367"/>
    </source>
</evidence>
<dbReference type="Gene3D" id="3.40.50.150">
    <property type="entry name" value="Vaccinia Virus protein VP39"/>
    <property type="match status" value="1"/>
</dbReference>
<dbReference type="PANTHER" id="PTHR10509">
    <property type="entry name" value="O-METHYLTRANSFERASE-RELATED"/>
    <property type="match status" value="1"/>
</dbReference>
<dbReference type="GO" id="GO:0008757">
    <property type="term" value="F:S-adenosylmethionine-dependent methyltransferase activity"/>
    <property type="evidence" value="ECO:0007669"/>
    <property type="project" value="TreeGrafter"/>
</dbReference>
<dbReference type="GO" id="GO:0008171">
    <property type="term" value="F:O-methyltransferase activity"/>
    <property type="evidence" value="ECO:0007669"/>
    <property type="project" value="InterPro"/>
</dbReference>
<dbReference type="PROSITE" id="PS51682">
    <property type="entry name" value="SAM_OMT_I"/>
    <property type="match status" value="1"/>
</dbReference>
<evidence type="ECO:0000256" key="2">
    <source>
        <dbReference type="ARBA" id="ARBA00022679"/>
    </source>
</evidence>
<keyword evidence="4" id="KW-0614">Plasmid</keyword>
<reference evidence="4 5" key="1">
    <citation type="submission" date="2017-07" db="EMBL/GenBank/DDBJ databases">
        <title>Whole genome sequence of Azospirillum brasilense 2A1, a potential biofertilizer strain.</title>
        <authorList>
            <person name="Fontana C.A."/>
            <person name="Toffoli L.M."/>
            <person name="Salazar S.M."/>
            <person name="Puglisi E."/>
            <person name="Pedraza R."/>
            <person name="Bassi D."/>
            <person name="Cocconcelli P.S."/>
        </authorList>
    </citation>
    <scope>NUCLEOTIDE SEQUENCE [LARGE SCALE GENOMIC DNA]</scope>
    <source>
        <strain evidence="4 5">2A1</strain>
        <plasmid evidence="4">unnamed</plasmid>
    </source>
</reference>
<proteinExistence type="predicted"/>
<evidence type="ECO:0000313" key="4">
    <source>
        <dbReference type="EMBL" id="OYD81516.1"/>
    </source>
</evidence>
<geneLocation type="plasmid" evidence="4">
    <name>unnamed</name>
</geneLocation>
<dbReference type="InterPro" id="IPR050362">
    <property type="entry name" value="Cation-dep_OMT"/>
</dbReference>
<dbReference type="EMBL" id="NOWT01000032">
    <property type="protein sequence ID" value="OYD81516.1"/>
    <property type="molecule type" value="Genomic_DNA"/>
</dbReference>
<comment type="caution">
    <text evidence="4">The sequence shown here is derived from an EMBL/GenBank/DDBJ whole genome shotgun (WGS) entry which is preliminary data.</text>
</comment>